<sequence>MPLRRGAFPPRAPLRPAPGGLCGRALLRRTCCLSWPATTGGAALRLAPDAAARCLLFSSPATLGQFSVNRNFGGADLYYAEDLVVDLISALYSYQMKNSRWKPVFALETGGPSNADSQDFEDDGGFLGRTRLGRLIQAAGRELLEKLNSARSNSPTKIFLVLFGFYTANALATILGQTGDWDVLVAGVVVAAIEGIGMLMYRKPMSRPPGRFQSLIAMVNYWKAGEAKVRECLGDRRRRGELDAGWEWWIVEGDELLLDIICHSPLGIGALLWVWRIHTVHAAACKQRGRGAQTMHRHGSKQSHGEDGLHSPQVCDCDEDSQRVTIQLPTMGLESGDATSGGDLRSRAKDDSYHNPQAPCKEEVGAVTGQRRRWW</sequence>
<dbReference type="PANTHER" id="PTHR33787:SF4">
    <property type="entry name" value="YCF20-LIKE PROTEIN"/>
    <property type="match status" value="1"/>
</dbReference>
<accession>A0A0D3F2U3</accession>
<dbReference type="PANTHER" id="PTHR33787">
    <property type="match status" value="1"/>
</dbReference>
<organism evidence="3">
    <name type="scientific">Oryza barthii</name>
    <dbReference type="NCBI Taxonomy" id="65489"/>
    <lineage>
        <taxon>Eukaryota</taxon>
        <taxon>Viridiplantae</taxon>
        <taxon>Streptophyta</taxon>
        <taxon>Embryophyta</taxon>
        <taxon>Tracheophyta</taxon>
        <taxon>Spermatophyta</taxon>
        <taxon>Magnoliopsida</taxon>
        <taxon>Liliopsida</taxon>
        <taxon>Poales</taxon>
        <taxon>Poaceae</taxon>
        <taxon>BOP clade</taxon>
        <taxon>Oryzoideae</taxon>
        <taxon>Oryzeae</taxon>
        <taxon>Oryzinae</taxon>
        <taxon>Oryza</taxon>
    </lineage>
</organism>
<evidence type="ECO:0000313" key="4">
    <source>
        <dbReference type="Proteomes" id="UP000026960"/>
    </source>
</evidence>
<feature type="compositionally biased region" description="Basic and acidic residues" evidence="2">
    <location>
        <begin position="344"/>
        <end position="353"/>
    </location>
</feature>
<name>A0A0D3F2U3_9ORYZ</name>
<dbReference type="PaxDb" id="65489-OBART02G09830.1"/>
<reference evidence="3" key="1">
    <citation type="journal article" date="2009" name="Rice">
        <title>De Novo Next Generation Sequencing of Plant Genomes.</title>
        <authorList>
            <person name="Rounsley S."/>
            <person name="Marri P.R."/>
            <person name="Yu Y."/>
            <person name="He R."/>
            <person name="Sisneros N."/>
            <person name="Goicoechea J.L."/>
            <person name="Lee S.J."/>
            <person name="Angelova A."/>
            <person name="Kudrna D."/>
            <person name="Luo M."/>
            <person name="Affourtit J."/>
            <person name="Desany B."/>
            <person name="Knight J."/>
            <person name="Niazi F."/>
            <person name="Egholm M."/>
            <person name="Wing R.A."/>
        </authorList>
    </citation>
    <scope>NUCLEOTIDE SEQUENCE [LARGE SCALE GENOMIC DNA]</scope>
    <source>
        <strain evidence="3">cv. IRGC 105608</strain>
    </source>
</reference>
<feature type="region of interest" description="Disordered" evidence="2">
    <location>
        <begin position="328"/>
        <end position="375"/>
    </location>
</feature>
<proteinExistence type="inferred from homology"/>
<dbReference type="InterPro" id="IPR007572">
    <property type="entry name" value="Uncharacterised_Ycf20"/>
</dbReference>
<reference evidence="3" key="2">
    <citation type="submission" date="2015-03" db="UniProtKB">
        <authorList>
            <consortium name="EnsemblPlants"/>
        </authorList>
    </citation>
    <scope>IDENTIFICATION</scope>
</reference>
<dbReference type="Pfam" id="PF04483">
    <property type="entry name" value="DUF565"/>
    <property type="match status" value="1"/>
</dbReference>
<dbReference type="EnsemblPlants" id="OBART02G09830.1">
    <property type="protein sequence ID" value="OBART02G09830.1"/>
    <property type="gene ID" value="OBART02G09830"/>
</dbReference>
<dbReference type="Proteomes" id="UP000026960">
    <property type="component" value="Chromosome 2"/>
</dbReference>
<dbReference type="HOGENOM" id="CLU_073704_0_0_1"/>
<dbReference type="AlphaFoldDB" id="A0A0D3F2U3"/>
<dbReference type="STRING" id="65489.A0A0D3F2U3"/>
<dbReference type="eggNOG" id="ENOG502RZMD">
    <property type="taxonomic scope" value="Eukaryota"/>
</dbReference>
<dbReference type="Gramene" id="OBART02G09830.1">
    <property type="protein sequence ID" value="OBART02G09830.1"/>
    <property type="gene ID" value="OBART02G09830"/>
</dbReference>
<protein>
    <submittedName>
        <fullName evidence="3">Uncharacterized protein</fullName>
    </submittedName>
</protein>
<evidence type="ECO:0000256" key="1">
    <source>
        <dbReference type="ARBA" id="ARBA00009846"/>
    </source>
</evidence>
<keyword evidence="4" id="KW-1185">Reference proteome</keyword>
<evidence type="ECO:0000313" key="3">
    <source>
        <dbReference type="EnsemblPlants" id="OBART02G09830.1"/>
    </source>
</evidence>
<evidence type="ECO:0000256" key="2">
    <source>
        <dbReference type="SAM" id="MobiDB-lite"/>
    </source>
</evidence>
<feature type="region of interest" description="Disordered" evidence="2">
    <location>
        <begin position="288"/>
        <end position="314"/>
    </location>
</feature>
<comment type="similarity">
    <text evidence="1">Belongs to the ycf20 family.</text>
</comment>